<dbReference type="InParanoid" id="F0ZIH0"/>
<accession>F0ZIH0</accession>
<dbReference type="PANTHER" id="PTHR32488">
    <property type="entry name" value="UPF0746 PROTEIN DDB_G0280785-RELATED"/>
    <property type="match status" value="1"/>
</dbReference>
<evidence type="ECO:0000313" key="2">
    <source>
        <dbReference type="Proteomes" id="UP000001064"/>
    </source>
</evidence>
<dbReference type="GeneID" id="10500926"/>
<keyword evidence="2" id="KW-1185">Reference proteome</keyword>
<proteinExistence type="predicted"/>
<evidence type="ECO:0000313" key="1">
    <source>
        <dbReference type="EMBL" id="EGC36279.1"/>
    </source>
</evidence>
<dbReference type="PANTHER" id="PTHR32488:SF76">
    <property type="entry name" value="ANKYRIN REPEAT-CONTAINING PROTEIN-RELATED"/>
    <property type="match status" value="1"/>
</dbReference>
<organism evidence="1 2">
    <name type="scientific">Dictyostelium purpureum</name>
    <name type="common">Slime mold</name>
    <dbReference type="NCBI Taxonomy" id="5786"/>
    <lineage>
        <taxon>Eukaryota</taxon>
        <taxon>Amoebozoa</taxon>
        <taxon>Evosea</taxon>
        <taxon>Eumycetozoa</taxon>
        <taxon>Dictyostelia</taxon>
        <taxon>Dictyosteliales</taxon>
        <taxon>Dictyosteliaceae</taxon>
        <taxon>Dictyostelium</taxon>
    </lineage>
</organism>
<reference evidence="2" key="1">
    <citation type="journal article" date="2011" name="Genome Biol.">
        <title>Comparative genomics of the social amoebae Dictyostelium discoideum and Dictyostelium purpureum.</title>
        <authorList>
            <consortium name="US DOE Joint Genome Institute (JGI-PGF)"/>
            <person name="Sucgang R."/>
            <person name="Kuo A."/>
            <person name="Tian X."/>
            <person name="Salerno W."/>
            <person name="Parikh A."/>
            <person name="Feasley C.L."/>
            <person name="Dalin E."/>
            <person name="Tu H."/>
            <person name="Huang E."/>
            <person name="Barry K."/>
            <person name="Lindquist E."/>
            <person name="Shapiro H."/>
            <person name="Bruce D."/>
            <person name="Schmutz J."/>
            <person name="Salamov A."/>
            <person name="Fey P."/>
            <person name="Gaudet P."/>
            <person name="Anjard C."/>
            <person name="Babu M.M."/>
            <person name="Basu S."/>
            <person name="Bushmanova Y."/>
            <person name="van der Wel H."/>
            <person name="Katoh-Kurasawa M."/>
            <person name="Dinh C."/>
            <person name="Coutinho P.M."/>
            <person name="Saito T."/>
            <person name="Elias M."/>
            <person name="Schaap P."/>
            <person name="Kay R.R."/>
            <person name="Henrissat B."/>
            <person name="Eichinger L."/>
            <person name="Rivero F."/>
            <person name="Putnam N.H."/>
            <person name="West C.M."/>
            <person name="Loomis W.F."/>
            <person name="Chisholm R.L."/>
            <person name="Shaulsky G."/>
            <person name="Strassmann J.E."/>
            <person name="Queller D.C."/>
            <person name="Kuspa A."/>
            <person name="Grigoriev I.V."/>
        </authorList>
    </citation>
    <scope>NUCLEOTIDE SEQUENCE [LARGE SCALE GENOMIC DNA]</scope>
    <source>
        <strain evidence="2">QSDP1</strain>
    </source>
</reference>
<dbReference type="VEuPathDB" id="AmoebaDB:DICPUDRAFT_78073"/>
<dbReference type="Proteomes" id="UP000001064">
    <property type="component" value="Unassembled WGS sequence"/>
</dbReference>
<protein>
    <submittedName>
        <fullName evidence="1">Uncharacterized protein</fullName>
    </submittedName>
</protein>
<name>F0ZIH0_DICPU</name>
<gene>
    <name evidence="1" type="ORF">DICPUDRAFT_78073</name>
</gene>
<dbReference type="InterPro" id="IPR051904">
    <property type="entry name" value="UPF0746_actin_org"/>
</dbReference>
<dbReference type="RefSeq" id="XP_003287225.1">
    <property type="nucleotide sequence ID" value="XM_003287177.1"/>
</dbReference>
<dbReference type="AlphaFoldDB" id="F0ZIH0"/>
<dbReference type="KEGG" id="dpp:DICPUDRAFT_78073"/>
<sequence>MQQFKEIKLENYDNEKLKEIGKSQGIFNYRYGDSDNEVYDSDEDSERTIPENKENTYNIINKYFTAKENLPKFLEKENKDKTLSIRPQGFANKEVNSTEKLFWRVFRDIFLFKKIFSNFTFSKTHGYDRLFGVSPILQKFSNGTSIVLDKLKSGGYLAIDKGPQNGLYQIFKQIDKDTAENREFYKILFTTNKDWFLFYIKVVDQILSSSNLFALEQFFKYFGIQKETIQNYFKEMDEYGRTNKYKIKSLKDFQLYIYLKSLSIEIIHVDINILNLFDVSVKLKDLIEIDLALSNIANSEDIASQFTNEQLNSSIIQLLSPLLDVKLFESNLPKKDTDNNNAQLFELRTDYSSIVTRYYIEEINASKQNNPITNNSNKYHKLKLNIYNIFERINLIQKQKSIFYYLLFKDSETIRKIIQDNNTSDGIETMLGWVFSSDNLQLIAHLTNFLSYSDWSTTELYYPMAQTKSTIVLDYLFYNHQEIFFKENNDIYILIEDINILQHYEQLMNSLSRKLSINFKRYRQNNFNANNSGIIERLIRAASFPSIYTVNDSSQEEKTEFLVSIFVSKDIKRLANIDYMVLLKFLTIYQFTQLNLDIVFQHYTGGILIFSSWLKENGKVTVLSDNYPTYHISITLGDGSEKKEFLFLTSTFSYLRMLYSCKHYDDIISIIKTFSIKQVIHSISSLVCITNISHVFIKTILREFAMNSDEAFKSKFYKILKNIIVSGNLPVLKYIAINYSELFLANILTISNFSISNDSLDIFKFLLNFINITQDDCDKVIYQSNRRGRLIYKYLDIKKNK</sequence>
<dbReference type="EMBL" id="GL871032">
    <property type="protein sequence ID" value="EGC36279.1"/>
    <property type="molecule type" value="Genomic_DNA"/>
</dbReference>